<organism evidence="1 2">
    <name type="scientific">Apiospora kogelbergensis</name>
    <dbReference type="NCBI Taxonomy" id="1337665"/>
    <lineage>
        <taxon>Eukaryota</taxon>
        <taxon>Fungi</taxon>
        <taxon>Dikarya</taxon>
        <taxon>Ascomycota</taxon>
        <taxon>Pezizomycotina</taxon>
        <taxon>Sordariomycetes</taxon>
        <taxon>Xylariomycetidae</taxon>
        <taxon>Amphisphaeriales</taxon>
        <taxon>Apiosporaceae</taxon>
        <taxon>Apiospora</taxon>
    </lineage>
</organism>
<name>A0AAW0QIS7_9PEZI</name>
<sequence length="82" mass="9489">MKAHVWISKPEIKRHEQHAQVPARYLVYAEQSCGDRKHQLSLSWAVLRGDLVWYGVIRSGKFERDSRLSASGRVEWSLTAPQ</sequence>
<evidence type="ECO:0000313" key="2">
    <source>
        <dbReference type="Proteomes" id="UP001392437"/>
    </source>
</evidence>
<gene>
    <name evidence="1" type="ORF">PG999_012708</name>
</gene>
<dbReference type="Proteomes" id="UP001392437">
    <property type="component" value="Unassembled WGS sequence"/>
</dbReference>
<evidence type="ECO:0000313" key="1">
    <source>
        <dbReference type="EMBL" id="KAK8096764.1"/>
    </source>
</evidence>
<dbReference type="EMBL" id="JAQQWP010000010">
    <property type="protein sequence ID" value="KAK8096764.1"/>
    <property type="molecule type" value="Genomic_DNA"/>
</dbReference>
<accession>A0AAW0QIS7</accession>
<proteinExistence type="predicted"/>
<reference evidence="1 2" key="1">
    <citation type="submission" date="2023-01" db="EMBL/GenBank/DDBJ databases">
        <title>Analysis of 21 Apiospora genomes using comparative genomics revels a genus with tremendous synthesis potential of carbohydrate active enzymes and secondary metabolites.</title>
        <authorList>
            <person name="Sorensen T."/>
        </authorList>
    </citation>
    <scope>NUCLEOTIDE SEQUENCE [LARGE SCALE GENOMIC DNA]</scope>
    <source>
        <strain evidence="1 2">CBS 117206</strain>
    </source>
</reference>
<keyword evidence="2" id="KW-1185">Reference proteome</keyword>
<protein>
    <submittedName>
        <fullName evidence="1">Uncharacterized protein</fullName>
    </submittedName>
</protein>
<comment type="caution">
    <text evidence="1">The sequence shown here is derived from an EMBL/GenBank/DDBJ whole genome shotgun (WGS) entry which is preliminary data.</text>
</comment>
<dbReference type="AlphaFoldDB" id="A0AAW0QIS7"/>